<organism evidence="4">
    <name type="scientific">Dunaliella tertiolecta</name>
    <name type="common">Green alga</name>
    <dbReference type="NCBI Taxonomy" id="3047"/>
    <lineage>
        <taxon>Eukaryota</taxon>
        <taxon>Viridiplantae</taxon>
        <taxon>Chlorophyta</taxon>
        <taxon>core chlorophytes</taxon>
        <taxon>Chlorophyceae</taxon>
        <taxon>CS clade</taxon>
        <taxon>Chlamydomonadales</taxon>
        <taxon>Dunaliellaceae</taxon>
        <taxon>Dunaliella</taxon>
    </lineage>
</organism>
<dbReference type="InterPro" id="IPR050600">
    <property type="entry name" value="SETD3_SETD6_MTase"/>
</dbReference>
<proteinExistence type="predicted"/>
<reference evidence="4" key="1">
    <citation type="submission" date="2021-01" db="EMBL/GenBank/DDBJ databases">
        <authorList>
            <person name="Corre E."/>
            <person name="Pelletier E."/>
            <person name="Niang G."/>
            <person name="Scheremetjew M."/>
            <person name="Finn R."/>
            <person name="Kale V."/>
            <person name="Holt S."/>
            <person name="Cochrane G."/>
            <person name="Meng A."/>
            <person name="Brown T."/>
            <person name="Cohen L."/>
        </authorList>
    </citation>
    <scope>NUCLEOTIDE SEQUENCE</scope>
    <source>
        <strain evidence="4">CCMP1320</strain>
    </source>
</reference>
<evidence type="ECO:0000256" key="2">
    <source>
        <dbReference type="SAM" id="Phobius"/>
    </source>
</evidence>
<sequence>MPRQVAKPMSQTKVNVSVCLAAVIAGGAMWFGNVGSTFNSVPDLFSTIFTSFKETELFPYKCKSPDGSEDFNLLKELMDRGGAIVDAVGLGTFDGIRGLQALRPIPKGQVIVALPYTFSLSVATITASSQAGQAAARWRYMPDGDMHLDTLALIYEAHVRGAKSPWKNYFCTLPKEYDLPLLYNDAWSKEFLAALPDFNRFVNKRRAELATFEGATRTALQQMPGGSALLKNISRAEFSDLHTKSYLAAKTRTLTWDMEEAGENKFKLNLPSSLAWLEEVGFMVPILDMANHASKEAANAAFTIDYTGSHIRKDLGGLSSLGDERPARANQNSNKASKGRGMPTFSLIAQKDIQSGEQITFPYLPEDDIHPQCNDRWLLEYGIVQHDGHPMRDCYAFNVTVADLVRVTKGPQEADDGQQQVAEAQSHVQQTLKAARAFPWITVRLVRSGIPSKPLLDDDESMGLKMLLQWATAALEGDAAQARSVACVLLKEQAARLDQQLAHMQELATAMDAEESKADTEGGEVKSEGAGGGRLSRSRRADLLQVLRGAARAAHDGPAHLGCA</sequence>
<keyword evidence="2" id="KW-0812">Transmembrane</keyword>
<dbReference type="SUPFAM" id="SSF82199">
    <property type="entry name" value="SET domain"/>
    <property type="match status" value="1"/>
</dbReference>
<dbReference type="EMBL" id="HBIP01026716">
    <property type="protein sequence ID" value="CAE0501054.1"/>
    <property type="molecule type" value="Transcribed_RNA"/>
</dbReference>
<keyword evidence="2" id="KW-1133">Transmembrane helix</keyword>
<dbReference type="CDD" id="cd10527">
    <property type="entry name" value="SET_LSMT"/>
    <property type="match status" value="1"/>
</dbReference>
<dbReference type="InterPro" id="IPR046341">
    <property type="entry name" value="SET_dom_sf"/>
</dbReference>
<feature type="region of interest" description="Disordered" evidence="1">
    <location>
        <begin position="317"/>
        <end position="341"/>
    </location>
</feature>
<protein>
    <recommendedName>
        <fullName evidence="3">SET domain-containing protein</fullName>
    </recommendedName>
</protein>
<dbReference type="Gene3D" id="3.90.1410.10">
    <property type="entry name" value="set domain protein methyltransferase, domain 1"/>
    <property type="match status" value="1"/>
</dbReference>
<evidence type="ECO:0000313" key="4">
    <source>
        <dbReference type="EMBL" id="CAE0501054.1"/>
    </source>
</evidence>
<dbReference type="InterPro" id="IPR001214">
    <property type="entry name" value="SET_dom"/>
</dbReference>
<dbReference type="AlphaFoldDB" id="A0A7S3R2Z5"/>
<feature type="domain" description="SET" evidence="3">
    <location>
        <begin position="97"/>
        <end position="363"/>
    </location>
</feature>
<keyword evidence="2" id="KW-0472">Membrane</keyword>
<accession>A0A7S3R2Z5</accession>
<dbReference type="Pfam" id="PF00856">
    <property type="entry name" value="SET"/>
    <property type="match status" value="1"/>
</dbReference>
<name>A0A7S3R2Z5_DUNTE</name>
<feature type="region of interest" description="Disordered" evidence="1">
    <location>
        <begin position="512"/>
        <end position="535"/>
    </location>
</feature>
<gene>
    <name evidence="4" type="ORF">DTER00134_LOCUS16127</name>
</gene>
<dbReference type="PANTHER" id="PTHR13271:SF140">
    <property type="entry name" value="SET DOMAIN-CONTAINING PROTEIN"/>
    <property type="match status" value="1"/>
</dbReference>
<feature type="compositionally biased region" description="Basic and acidic residues" evidence="1">
    <location>
        <begin position="514"/>
        <end position="527"/>
    </location>
</feature>
<evidence type="ECO:0000256" key="1">
    <source>
        <dbReference type="SAM" id="MobiDB-lite"/>
    </source>
</evidence>
<dbReference type="GO" id="GO:0016279">
    <property type="term" value="F:protein-lysine N-methyltransferase activity"/>
    <property type="evidence" value="ECO:0007669"/>
    <property type="project" value="TreeGrafter"/>
</dbReference>
<evidence type="ECO:0000259" key="3">
    <source>
        <dbReference type="Pfam" id="PF00856"/>
    </source>
</evidence>
<feature type="transmembrane region" description="Helical" evidence="2">
    <location>
        <begin position="12"/>
        <end position="32"/>
    </location>
</feature>
<dbReference type="PANTHER" id="PTHR13271">
    <property type="entry name" value="UNCHARACTERIZED PUTATIVE METHYLTRANSFERASE"/>
    <property type="match status" value="1"/>
</dbReference>